<evidence type="ECO:0000256" key="5">
    <source>
        <dbReference type="ARBA" id="ARBA00023136"/>
    </source>
</evidence>
<dbReference type="PANTHER" id="PTHR30093:SF44">
    <property type="entry name" value="TYPE II SECRETION SYSTEM CORE PROTEIN G"/>
    <property type="match status" value="1"/>
</dbReference>
<evidence type="ECO:0000256" key="1">
    <source>
        <dbReference type="ARBA" id="ARBA00004167"/>
    </source>
</evidence>
<evidence type="ECO:0000256" key="3">
    <source>
        <dbReference type="ARBA" id="ARBA00022692"/>
    </source>
</evidence>
<dbReference type="PRINTS" id="PR00813">
    <property type="entry name" value="BCTERIALGSPG"/>
</dbReference>
<feature type="transmembrane region" description="Helical" evidence="6">
    <location>
        <begin position="14"/>
        <end position="35"/>
    </location>
</feature>
<sequence>MSIKLKKKIRDQQGFTLIELMIVIAIIGVLAAIAMPKFTASTAAARDGRLKADFRTVDSALILYRANNNMYPATKADLAAYINVWPKDAQANSADLIYTKGSGDDYKLIGVSSNGMTRKSPGSSDYTSTDIW</sequence>
<comment type="subcellular location">
    <subcellularLocation>
        <location evidence="1">Membrane</location>
        <topology evidence="1">Single-pass membrane protein</topology>
    </subcellularLocation>
</comment>
<evidence type="ECO:0000256" key="6">
    <source>
        <dbReference type="SAM" id="Phobius"/>
    </source>
</evidence>
<keyword evidence="4 6" id="KW-1133">Transmembrane helix</keyword>
<dbReference type="PANTHER" id="PTHR30093">
    <property type="entry name" value="GENERAL SECRETION PATHWAY PROTEIN G"/>
    <property type="match status" value="1"/>
</dbReference>
<accession>A0A1I4HEZ1</accession>
<name>A0A1I4HEZ1_9FIRM</name>
<dbReference type="InterPro" id="IPR045584">
    <property type="entry name" value="Pilin-like"/>
</dbReference>
<dbReference type="InterPro" id="IPR000983">
    <property type="entry name" value="Bac_GSPG_pilin"/>
</dbReference>
<dbReference type="RefSeq" id="WP_090932658.1">
    <property type="nucleotide sequence ID" value="NZ_FOTS01000003.1"/>
</dbReference>
<reference evidence="8" key="1">
    <citation type="submission" date="2016-10" db="EMBL/GenBank/DDBJ databases">
        <authorList>
            <person name="Varghese N."/>
            <person name="Submissions S."/>
        </authorList>
    </citation>
    <scope>NUCLEOTIDE SEQUENCE [LARGE SCALE GENOMIC DNA]</scope>
    <source>
        <strain evidence="8">DSM 13327</strain>
    </source>
</reference>
<dbReference type="NCBIfam" id="TIGR02532">
    <property type="entry name" value="IV_pilin_GFxxxE"/>
    <property type="match status" value="1"/>
</dbReference>
<dbReference type="GO" id="GO:0016020">
    <property type="term" value="C:membrane"/>
    <property type="evidence" value="ECO:0007669"/>
    <property type="project" value="UniProtKB-SubCell"/>
</dbReference>
<evidence type="ECO:0000256" key="4">
    <source>
        <dbReference type="ARBA" id="ARBA00022989"/>
    </source>
</evidence>
<proteinExistence type="predicted"/>
<dbReference type="PROSITE" id="PS00409">
    <property type="entry name" value="PROKAR_NTER_METHYL"/>
    <property type="match status" value="1"/>
</dbReference>
<organism evidence="7 8">
    <name type="scientific">Pelosinus propionicus DSM 13327</name>
    <dbReference type="NCBI Taxonomy" id="1123291"/>
    <lineage>
        <taxon>Bacteria</taxon>
        <taxon>Bacillati</taxon>
        <taxon>Bacillota</taxon>
        <taxon>Negativicutes</taxon>
        <taxon>Selenomonadales</taxon>
        <taxon>Sporomusaceae</taxon>
        <taxon>Pelosinus</taxon>
    </lineage>
</organism>
<dbReference type="AlphaFoldDB" id="A0A1I4HEZ1"/>
<dbReference type="OrthoDB" id="1819208at2"/>
<dbReference type="InterPro" id="IPR012902">
    <property type="entry name" value="N_methyl_site"/>
</dbReference>
<dbReference type="SUPFAM" id="SSF54523">
    <property type="entry name" value="Pili subunits"/>
    <property type="match status" value="1"/>
</dbReference>
<dbReference type="Pfam" id="PF07963">
    <property type="entry name" value="N_methyl"/>
    <property type="match status" value="1"/>
</dbReference>
<dbReference type="GO" id="GO:0015627">
    <property type="term" value="C:type II protein secretion system complex"/>
    <property type="evidence" value="ECO:0007669"/>
    <property type="project" value="InterPro"/>
</dbReference>
<keyword evidence="2" id="KW-0488">Methylation</keyword>
<dbReference type="GO" id="GO:0015628">
    <property type="term" value="P:protein secretion by the type II secretion system"/>
    <property type="evidence" value="ECO:0007669"/>
    <property type="project" value="InterPro"/>
</dbReference>
<evidence type="ECO:0000313" key="8">
    <source>
        <dbReference type="Proteomes" id="UP000199520"/>
    </source>
</evidence>
<protein>
    <submittedName>
        <fullName evidence="7">General secretion pathway protein G</fullName>
    </submittedName>
</protein>
<dbReference type="STRING" id="1123291.SAMN04490355_1003165"/>
<dbReference type="Proteomes" id="UP000199520">
    <property type="component" value="Unassembled WGS sequence"/>
</dbReference>
<evidence type="ECO:0000313" key="7">
    <source>
        <dbReference type="EMBL" id="SFL40253.1"/>
    </source>
</evidence>
<dbReference type="Gene3D" id="3.30.700.10">
    <property type="entry name" value="Glycoprotein, Type 4 Pilin"/>
    <property type="match status" value="1"/>
</dbReference>
<keyword evidence="8" id="KW-1185">Reference proteome</keyword>
<dbReference type="EMBL" id="FOTS01000003">
    <property type="protein sequence ID" value="SFL40253.1"/>
    <property type="molecule type" value="Genomic_DNA"/>
</dbReference>
<keyword evidence="5 6" id="KW-0472">Membrane</keyword>
<evidence type="ECO:0000256" key="2">
    <source>
        <dbReference type="ARBA" id="ARBA00022481"/>
    </source>
</evidence>
<gene>
    <name evidence="7" type="ORF">SAMN04490355_1003165</name>
</gene>
<keyword evidence="3 6" id="KW-0812">Transmembrane</keyword>